<dbReference type="GeneID" id="25293731"/>
<proteinExistence type="predicted"/>
<organism evidence="1 2">
    <name type="scientific">Rhinocladiella mackenziei CBS 650.93</name>
    <dbReference type="NCBI Taxonomy" id="1442369"/>
    <lineage>
        <taxon>Eukaryota</taxon>
        <taxon>Fungi</taxon>
        <taxon>Dikarya</taxon>
        <taxon>Ascomycota</taxon>
        <taxon>Pezizomycotina</taxon>
        <taxon>Eurotiomycetes</taxon>
        <taxon>Chaetothyriomycetidae</taxon>
        <taxon>Chaetothyriales</taxon>
        <taxon>Herpotrichiellaceae</taxon>
        <taxon>Rhinocladiella</taxon>
    </lineage>
</organism>
<dbReference type="STRING" id="1442369.A0A0D2IG70"/>
<reference evidence="1 2" key="1">
    <citation type="submission" date="2015-01" db="EMBL/GenBank/DDBJ databases">
        <title>The Genome Sequence of Rhinocladiella mackenzie CBS 650.93.</title>
        <authorList>
            <consortium name="The Broad Institute Genomics Platform"/>
            <person name="Cuomo C."/>
            <person name="de Hoog S."/>
            <person name="Gorbushina A."/>
            <person name="Stielow B."/>
            <person name="Teixiera M."/>
            <person name="Abouelleil A."/>
            <person name="Chapman S.B."/>
            <person name="Priest M."/>
            <person name="Young S.K."/>
            <person name="Wortman J."/>
            <person name="Nusbaum C."/>
            <person name="Birren B."/>
        </authorList>
    </citation>
    <scope>NUCLEOTIDE SEQUENCE [LARGE SCALE GENOMIC DNA]</scope>
    <source>
        <strain evidence="1 2">CBS 650.93</strain>
    </source>
</reference>
<dbReference type="EMBL" id="KN847478">
    <property type="protein sequence ID" value="KIX04789.1"/>
    <property type="molecule type" value="Genomic_DNA"/>
</dbReference>
<dbReference type="VEuPathDB" id="FungiDB:Z518_05660"/>
<dbReference type="PANTHER" id="PTHR47785:SF5">
    <property type="entry name" value="ZN(II)2CYS6 TRANSCRIPTION FACTOR (EUROFUNG)"/>
    <property type="match status" value="1"/>
</dbReference>
<accession>A0A0D2IG70</accession>
<sequence length="360" mass="41251">MSRKDIPWNPITGSDMILRWSVFPREKPVSTFPVSAYAEKPNPFAFACKTKRDVTSVTSTHLNAHIACVLEHGFGWSASSCLVLLVFALAAVWGHYPDDERRPVASVERRDSYPGRYVTLAVPEHRMEEVSYLLCDGPEKDVGGVFGRFIARRGVFLPIWVRIIRKAPIEPRILAKWENKSMWHQYNIEPIQGWKMFRTASMLWETYNPKHAHGKAPRSKQEESISTLFSLLGDLADREEICVGLEQRLYWTCPKSECEVRHELTDLPSCTLQESSFPFSPPTFPTVQSFEQSTADIIRQEASSIPSTPSSYYYYLAEISLRRLLNRTRNAATLLSPTIDSFTTTRLDDTLQKFEHQLQQ</sequence>
<dbReference type="PANTHER" id="PTHR47785">
    <property type="entry name" value="ZN(II)2CYS6 TRANSCRIPTION FACTOR (EUROFUNG)-RELATED-RELATED"/>
    <property type="match status" value="1"/>
</dbReference>
<dbReference type="AlphaFoldDB" id="A0A0D2IG70"/>
<evidence type="ECO:0000313" key="2">
    <source>
        <dbReference type="Proteomes" id="UP000053617"/>
    </source>
</evidence>
<evidence type="ECO:0000313" key="1">
    <source>
        <dbReference type="EMBL" id="KIX04789.1"/>
    </source>
</evidence>
<dbReference type="HOGENOM" id="CLU_769754_0_0_1"/>
<protein>
    <submittedName>
        <fullName evidence="1">Uncharacterized protein</fullName>
    </submittedName>
</protein>
<dbReference type="InterPro" id="IPR053181">
    <property type="entry name" value="EcdB-like_regulator"/>
</dbReference>
<name>A0A0D2IG70_9EURO</name>
<dbReference type="OrthoDB" id="4356994at2759"/>
<keyword evidence="2" id="KW-1185">Reference proteome</keyword>
<dbReference type="RefSeq" id="XP_013271925.1">
    <property type="nucleotide sequence ID" value="XM_013416471.1"/>
</dbReference>
<gene>
    <name evidence="1" type="ORF">Z518_05660</name>
</gene>
<dbReference type="Proteomes" id="UP000053617">
    <property type="component" value="Unassembled WGS sequence"/>
</dbReference>